<feature type="region of interest" description="Disordered" evidence="1">
    <location>
        <begin position="316"/>
        <end position="336"/>
    </location>
</feature>
<reference evidence="2" key="2">
    <citation type="submission" date="2022-01" db="EMBL/GenBank/DDBJ databases">
        <authorList>
            <person name="Yamashiro T."/>
            <person name="Shiraishi A."/>
            <person name="Satake H."/>
            <person name="Nakayama K."/>
        </authorList>
    </citation>
    <scope>NUCLEOTIDE SEQUENCE</scope>
</reference>
<feature type="compositionally biased region" description="Polar residues" evidence="1">
    <location>
        <begin position="273"/>
        <end position="282"/>
    </location>
</feature>
<proteinExistence type="predicted"/>
<comment type="caution">
    <text evidence="2">The sequence shown here is derived from an EMBL/GenBank/DDBJ whole genome shotgun (WGS) entry which is preliminary data.</text>
</comment>
<dbReference type="Proteomes" id="UP001151760">
    <property type="component" value="Unassembled WGS sequence"/>
</dbReference>
<sequence>MESSDQFICFFCGSLSDEYGCPCSTCELCGNDAHYGYDCPSQVPFVYNQDPCFNQNLDNFPQTSPSFPQQYLCCEDCGGPHATFECQPMNQNFYEPNFCYNSNSSGFDQFQPPQYPVIHQPRQEMSTEMLLAKEKLIKAIRTCLKNNNQPPEEKSIAVLLAEKSILTVMQTLEEKQIDTESMQELLLQLSKDLQTLGNTSNQLKQEEQDSSQYWKPPVYYSDDDDDFYRESIDETPPSDAITPDLPITDSLVMEDEHLDTIPETDSDEEIESSVENLNLTPSESEDLSDYVSECDLPFCDNSPDFNNDSEIFSNPLFDSNADYTSSDDESSSEEDVPVENFKIYSNPLLEFDEEIFSSEINPLYNEVLEDLDSIPPGNENDHFNAESDLIESLLNKDTVITSPNLFDQFQPLQYPVIHQPRQEMSTEMLLAKEKLIKAIRTCLKNNNQPPEEKSIAVLLAEESILTVMQTLEEKKIDTEKSIDETPPSNAITPDLPITDSLVMEDEHLDTISETDSDEEIESNVENLNLTPSEFKDLSDYVSECDLPFCNNSPDFNNDSKIFSNPLFDSNVDYTSSDDESSSKEDVSVENFKIYSNPLLEFDEEIFSSEINPLYNKVLEDLDSIPTGNENDHFNAEFDLIESLLNKYTVITSPKIDFLLEEFTGELSLINPIPPGIAETNFDPKEAIHLIKNGSSTIHIDISLPEYESFDDESDSASEIFNDDLAHIISPSEYEYVYADDESDSGDLTTDVVEDILGDSTRKLQMSHRGFKALKISHNFFNKSPMMIYGGDMPILDVPYLHFYPP</sequence>
<feature type="region of interest" description="Disordered" evidence="1">
    <location>
        <begin position="262"/>
        <end position="288"/>
    </location>
</feature>
<feature type="region of interest" description="Disordered" evidence="1">
    <location>
        <begin position="224"/>
        <end position="245"/>
    </location>
</feature>
<gene>
    <name evidence="2" type="ORF">Tco_0923166</name>
</gene>
<evidence type="ECO:0000313" key="3">
    <source>
        <dbReference type="Proteomes" id="UP001151760"/>
    </source>
</evidence>
<dbReference type="EMBL" id="BQNB010014818">
    <property type="protein sequence ID" value="GJT32747.1"/>
    <property type="molecule type" value="Genomic_DNA"/>
</dbReference>
<keyword evidence="3" id="KW-1185">Reference proteome</keyword>
<accession>A0ABQ5D323</accession>
<name>A0ABQ5D323_9ASTR</name>
<evidence type="ECO:0000256" key="1">
    <source>
        <dbReference type="SAM" id="MobiDB-lite"/>
    </source>
</evidence>
<evidence type="ECO:0000313" key="2">
    <source>
        <dbReference type="EMBL" id="GJT32747.1"/>
    </source>
</evidence>
<feature type="compositionally biased region" description="Acidic residues" evidence="1">
    <location>
        <begin position="262"/>
        <end position="272"/>
    </location>
</feature>
<reference evidence="2" key="1">
    <citation type="journal article" date="2022" name="Int. J. Mol. Sci.">
        <title>Draft Genome of Tanacetum Coccineum: Genomic Comparison of Closely Related Tanacetum-Family Plants.</title>
        <authorList>
            <person name="Yamashiro T."/>
            <person name="Shiraishi A."/>
            <person name="Nakayama K."/>
            <person name="Satake H."/>
        </authorList>
    </citation>
    <scope>NUCLEOTIDE SEQUENCE</scope>
</reference>
<feature type="compositionally biased region" description="Acidic residues" evidence="1">
    <location>
        <begin position="325"/>
        <end position="336"/>
    </location>
</feature>
<organism evidence="2 3">
    <name type="scientific">Tanacetum coccineum</name>
    <dbReference type="NCBI Taxonomy" id="301880"/>
    <lineage>
        <taxon>Eukaryota</taxon>
        <taxon>Viridiplantae</taxon>
        <taxon>Streptophyta</taxon>
        <taxon>Embryophyta</taxon>
        <taxon>Tracheophyta</taxon>
        <taxon>Spermatophyta</taxon>
        <taxon>Magnoliopsida</taxon>
        <taxon>eudicotyledons</taxon>
        <taxon>Gunneridae</taxon>
        <taxon>Pentapetalae</taxon>
        <taxon>asterids</taxon>
        <taxon>campanulids</taxon>
        <taxon>Asterales</taxon>
        <taxon>Asteraceae</taxon>
        <taxon>Asteroideae</taxon>
        <taxon>Anthemideae</taxon>
        <taxon>Anthemidinae</taxon>
        <taxon>Tanacetum</taxon>
    </lineage>
</organism>
<protein>
    <submittedName>
        <fullName evidence="2">Uncharacterized protein</fullName>
    </submittedName>
</protein>